<dbReference type="Proteomes" id="UP000321947">
    <property type="component" value="Unassembled WGS sequence"/>
</dbReference>
<dbReference type="AlphaFoldDB" id="A0A5D3DUA4"/>
<evidence type="ECO:0000313" key="3">
    <source>
        <dbReference type="Proteomes" id="UP000321947"/>
    </source>
</evidence>
<feature type="region of interest" description="Disordered" evidence="1">
    <location>
        <begin position="1"/>
        <end position="60"/>
    </location>
</feature>
<name>A0A5D3DUA4_CUCMM</name>
<feature type="compositionally biased region" description="Basic and acidic residues" evidence="1">
    <location>
        <begin position="14"/>
        <end position="49"/>
    </location>
</feature>
<feature type="compositionally biased region" description="Polar residues" evidence="1">
    <location>
        <begin position="1"/>
        <end position="13"/>
    </location>
</feature>
<reference evidence="2 3" key="1">
    <citation type="submission" date="2019-08" db="EMBL/GenBank/DDBJ databases">
        <title>Draft genome sequences of two oriental melons (Cucumis melo L. var makuwa).</title>
        <authorList>
            <person name="Kwon S.-Y."/>
        </authorList>
    </citation>
    <scope>NUCLEOTIDE SEQUENCE [LARGE SCALE GENOMIC DNA]</scope>
    <source>
        <strain evidence="3">cv. Chang Bougi</strain>
        <tissue evidence="2">Leaf</tissue>
    </source>
</reference>
<evidence type="ECO:0000256" key="1">
    <source>
        <dbReference type="SAM" id="MobiDB-lite"/>
    </source>
</evidence>
<comment type="caution">
    <text evidence="2">The sequence shown here is derived from an EMBL/GenBank/DDBJ whole genome shotgun (WGS) entry which is preliminary data.</text>
</comment>
<dbReference type="EMBL" id="SSTD01003296">
    <property type="protein sequence ID" value="TYK26895.1"/>
    <property type="molecule type" value="Genomic_DNA"/>
</dbReference>
<gene>
    <name evidence="2" type="ORF">E5676_scaffold7319G00130</name>
</gene>
<proteinExistence type="predicted"/>
<sequence length="60" mass="6599">MASETPSCNNGTSSDKEGDLRGFDEGENRTKEKRVSHEQGLRGKPEHGLKTIRQGRVSTV</sequence>
<evidence type="ECO:0000313" key="2">
    <source>
        <dbReference type="EMBL" id="TYK26895.1"/>
    </source>
</evidence>
<protein>
    <submittedName>
        <fullName evidence="2">Uncharacterized protein</fullName>
    </submittedName>
</protein>
<accession>A0A5D3DUA4</accession>
<organism evidence="2 3">
    <name type="scientific">Cucumis melo var. makuwa</name>
    <name type="common">Oriental melon</name>
    <dbReference type="NCBI Taxonomy" id="1194695"/>
    <lineage>
        <taxon>Eukaryota</taxon>
        <taxon>Viridiplantae</taxon>
        <taxon>Streptophyta</taxon>
        <taxon>Embryophyta</taxon>
        <taxon>Tracheophyta</taxon>
        <taxon>Spermatophyta</taxon>
        <taxon>Magnoliopsida</taxon>
        <taxon>eudicotyledons</taxon>
        <taxon>Gunneridae</taxon>
        <taxon>Pentapetalae</taxon>
        <taxon>rosids</taxon>
        <taxon>fabids</taxon>
        <taxon>Cucurbitales</taxon>
        <taxon>Cucurbitaceae</taxon>
        <taxon>Benincaseae</taxon>
        <taxon>Cucumis</taxon>
    </lineage>
</organism>